<evidence type="ECO:0000256" key="1">
    <source>
        <dbReference type="SAM" id="MobiDB-lite"/>
    </source>
</evidence>
<sequence>MRYAYQAYKTKRSLLNLHVLVGRIRRLRRIRRGPSPHGEGLGEGKASPQPSRVKTLMKVNTM</sequence>
<comment type="caution">
    <text evidence="2">The sequence shown here is derived from an EMBL/GenBank/DDBJ whole genome shotgun (WGS) entry which is preliminary data.</text>
</comment>
<dbReference type="Proteomes" id="UP000392867">
    <property type="component" value="Unassembled WGS sequence"/>
</dbReference>
<feature type="compositionally biased region" description="Polar residues" evidence="1">
    <location>
        <begin position="48"/>
        <end position="62"/>
    </location>
</feature>
<dbReference type="EMBL" id="VOTT01001494">
    <property type="protein sequence ID" value="MPU53148.1"/>
    <property type="molecule type" value="Genomic_DNA"/>
</dbReference>
<organism evidence="2 3">
    <name type="scientific">Escherichia coli</name>
    <dbReference type="NCBI Taxonomy" id="562"/>
    <lineage>
        <taxon>Bacteria</taxon>
        <taxon>Pseudomonadati</taxon>
        <taxon>Pseudomonadota</taxon>
        <taxon>Gammaproteobacteria</taxon>
        <taxon>Enterobacterales</taxon>
        <taxon>Enterobacteriaceae</taxon>
        <taxon>Escherichia</taxon>
    </lineage>
</organism>
<feature type="region of interest" description="Disordered" evidence="1">
    <location>
        <begin position="30"/>
        <end position="62"/>
    </location>
</feature>
<dbReference type="AntiFam" id="ANF00064">
    <property type="entry name" value="Unclear, Possibly translation of poorly localized IS Element IS621"/>
</dbReference>
<dbReference type="AlphaFoldDB" id="A0A5N8HK31"/>
<name>A0A5N8HK31_ECOLX</name>
<protein>
    <submittedName>
        <fullName evidence="2">Uncharacterized protein</fullName>
    </submittedName>
</protein>
<reference evidence="2 3" key="1">
    <citation type="submission" date="2019-08" db="EMBL/GenBank/DDBJ databases">
        <title>Identification of Water Treatment Resistant and Multidrug Resistant Urinary Pathogenic Escherichia coli in Wastewater.</title>
        <authorList>
            <person name="Neumann N."/>
        </authorList>
    </citation>
    <scope>NUCLEOTIDE SEQUENCE [LARGE SCALE GENOMIC DNA]</scope>
    <source>
        <strain evidence="2 3">WU2356</strain>
    </source>
</reference>
<gene>
    <name evidence="2" type="ORF">FVB16_30745</name>
</gene>
<accession>A0A5N8HK31</accession>
<proteinExistence type="predicted"/>
<evidence type="ECO:0000313" key="2">
    <source>
        <dbReference type="EMBL" id="MPU53148.1"/>
    </source>
</evidence>
<feature type="non-terminal residue" evidence="2">
    <location>
        <position position="62"/>
    </location>
</feature>
<evidence type="ECO:0000313" key="3">
    <source>
        <dbReference type="Proteomes" id="UP000392867"/>
    </source>
</evidence>